<dbReference type="PANTHER" id="PTHR30336">
    <property type="entry name" value="INNER MEMBRANE PROTEIN, PROBABLE PERMEASE"/>
    <property type="match status" value="1"/>
</dbReference>
<evidence type="ECO:0000313" key="3">
    <source>
        <dbReference type="EMBL" id="MFD0872531.1"/>
    </source>
</evidence>
<dbReference type="InterPro" id="IPR051599">
    <property type="entry name" value="Cell_Envelope_Assoc"/>
</dbReference>
<sequence>MKRRKAKALFWLKTAGILAGLLVLWVGYVQWKIYSVQHSQNSEPADVAIVLGAALWNGVPSPGLRERLEGAVELYEQGIVDKIILSGGLGTHGSTVTEAEGMKRYLLERGIPESDLFKEDEARNTLQNLSFSQNIMKANQWTTAIIVTHHYHGARALDMARFLHFENPRVYTVDSEVMNITWHKTRETLAYGKWTLDKWMMWLGLSSAP</sequence>
<evidence type="ECO:0000259" key="2">
    <source>
        <dbReference type="Pfam" id="PF02698"/>
    </source>
</evidence>
<feature type="transmembrane region" description="Helical" evidence="1">
    <location>
        <begin position="9"/>
        <end position="31"/>
    </location>
</feature>
<reference evidence="4" key="1">
    <citation type="journal article" date="2019" name="Int. J. Syst. Evol. Microbiol.">
        <title>The Global Catalogue of Microorganisms (GCM) 10K type strain sequencing project: providing services to taxonomists for standard genome sequencing and annotation.</title>
        <authorList>
            <consortium name="The Broad Institute Genomics Platform"/>
            <consortium name="The Broad Institute Genome Sequencing Center for Infectious Disease"/>
            <person name="Wu L."/>
            <person name="Ma J."/>
        </authorList>
    </citation>
    <scope>NUCLEOTIDE SEQUENCE [LARGE SCALE GENOMIC DNA]</scope>
    <source>
        <strain evidence="4">CCUG 57263</strain>
    </source>
</reference>
<comment type="caution">
    <text evidence="3">The sequence shown here is derived from an EMBL/GenBank/DDBJ whole genome shotgun (WGS) entry which is preliminary data.</text>
</comment>
<organism evidence="3 4">
    <name type="scientific">Paenibacillus residui</name>
    <dbReference type="NCBI Taxonomy" id="629724"/>
    <lineage>
        <taxon>Bacteria</taxon>
        <taxon>Bacillati</taxon>
        <taxon>Bacillota</taxon>
        <taxon>Bacilli</taxon>
        <taxon>Bacillales</taxon>
        <taxon>Paenibacillaceae</taxon>
        <taxon>Paenibacillus</taxon>
    </lineage>
</organism>
<keyword evidence="1" id="KW-0812">Transmembrane</keyword>
<keyword evidence="1" id="KW-0472">Membrane</keyword>
<keyword evidence="4" id="KW-1185">Reference proteome</keyword>
<feature type="domain" description="DUF218" evidence="2">
    <location>
        <begin position="46"/>
        <end position="181"/>
    </location>
</feature>
<dbReference type="RefSeq" id="WP_144933481.1">
    <property type="nucleotide sequence ID" value="NZ_JBHTIU010000111.1"/>
</dbReference>
<dbReference type="InterPro" id="IPR003848">
    <property type="entry name" value="DUF218"/>
</dbReference>
<dbReference type="Proteomes" id="UP001597120">
    <property type="component" value="Unassembled WGS sequence"/>
</dbReference>
<dbReference type="Pfam" id="PF02698">
    <property type="entry name" value="DUF218"/>
    <property type="match status" value="1"/>
</dbReference>
<dbReference type="Gene3D" id="3.40.50.620">
    <property type="entry name" value="HUPs"/>
    <property type="match status" value="1"/>
</dbReference>
<dbReference type="EMBL" id="JBHTIU010000111">
    <property type="protein sequence ID" value="MFD0872531.1"/>
    <property type="molecule type" value="Genomic_DNA"/>
</dbReference>
<name>A0ABW3DI96_9BACL</name>
<evidence type="ECO:0000256" key="1">
    <source>
        <dbReference type="SAM" id="Phobius"/>
    </source>
</evidence>
<accession>A0ABW3DI96</accession>
<proteinExistence type="predicted"/>
<dbReference type="InterPro" id="IPR014729">
    <property type="entry name" value="Rossmann-like_a/b/a_fold"/>
</dbReference>
<evidence type="ECO:0000313" key="4">
    <source>
        <dbReference type="Proteomes" id="UP001597120"/>
    </source>
</evidence>
<gene>
    <name evidence="3" type="ORF">ACFQ03_25740</name>
</gene>
<dbReference type="PANTHER" id="PTHR30336:SF20">
    <property type="entry name" value="DUF218 DOMAIN-CONTAINING PROTEIN"/>
    <property type="match status" value="1"/>
</dbReference>
<protein>
    <submittedName>
        <fullName evidence="3">YdcF family protein</fullName>
    </submittedName>
</protein>
<dbReference type="CDD" id="cd06259">
    <property type="entry name" value="YdcF-like"/>
    <property type="match status" value="1"/>
</dbReference>
<keyword evidence="1" id="KW-1133">Transmembrane helix</keyword>